<dbReference type="InterPro" id="IPR013897">
    <property type="entry name" value="Duc1"/>
</dbReference>
<organism evidence="3 4">
    <name type="scientific">Myriangium duriaei CBS 260.36</name>
    <dbReference type="NCBI Taxonomy" id="1168546"/>
    <lineage>
        <taxon>Eukaryota</taxon>
        <taxon>Fungi</taxon>
        <taxon>Dikarya</taxon>
        <taxon>Ascomycota</taxon>
        <taxon>Pezizomycotina</taxon>
        <taxon>Dothideomycetes</taxon>
        <taxon>Dothideomycetidae</taxon>
        <taxon>Myriangiales</taxon>
        <taxon>Myriangiaceae</taxon>
        <taxon>Myriangium</taxon>
    </lineage>
</organism>
<name>A0A9P4MKL4_9PEZI</name>
<reference evidence="3" key="1">
    <citation type="journal article" date="2020" name="Stud. Mycol.">
        <title>101 Dothideomycetes genomes: a test case for predicting lifestyles and emergence of pathogens.</title>
        <authorList>
            <person name="Haridas S."/>
            <person name="Albert R."/>
            <person name="Binder M."/>
            <person name="Bloem J."/>
            <person name="Labutti K."/>
            <person name="Salamov A."/>
            <person name="Andreopoulos B."/>
            <person name="Baker S."/>
            <person name="Barry K."/>
            <person name="Bills G."/>
            <person name="Bluhm B."/>
            <person name="Cannon C."/>
            <person name="Castanera R."/>
            <person name="Culley D."/>
            <person name="Daum C."/>
            <person name="Ezra D."/>
            <person name="Gonzalez J."/>
            <person name="Henrissat B."/>
            <person name="Kuo A."/>
            <person name="Liang C."/>
            <person name="Lipzen A."/>
            <person name="Lutzoni F."/>
            <person name="Magnuson J."/>
            <person name="Mondo S."/>
            <person name="Nolan M."/>
            <person name="Ohm R."/>
            <person name="Pangilinan J."/>
            <person name="Park H.-J."/>
            <person name="Ramirez L."/>
            <person name="Alfaro M."/>
            <person name="Sun H."/>
            <person name="Tritt A."/>
            <person name="Yoshinaga Y."/>
            <person name="Zwiers L.-H."/>
            <person name="Turgeon B."/>
            <person name="Goodwin S."/>
            <person name="Spatafora J."/>
            <person name="Crous P."/>
            <person name="Grigoriev I."/>
        </authorList>
    </citation>
    <scope>NUCLEOTIDE SEQUENCE</scope>
    <source>
        <strain evidence="3">CBS 260.36</strain>
    </source>
</reference>
<evidence type="ECO:0000313" key="4">
    <source>
        <dbReference type="Proteomes" id="UP000799439"/>
    </source>
</evidence>
<comment type="caution">
    <text evidence="3">The sequence shown here is derived from an EMBL/GenBank/DDBJ whole genome shotgun (WGS) entry which is preliminary data.</text>
</comment>
<feature type="domain" description="Domain of unknown function at the cortex 1" evidence="2">
    <location>
        <begin position="7"/>
        <end position="282"/>
    </location>
</feature>
<dbReference type="Proteomes" id="UP000799439">
    <property type="component" value="Unassembled WGS sequence"/>
</dbReference>
<evidence type="ECO:0000259" key="2">
    <source>
        <dbReference type="Pfam" id="PF08588"/>
    </source>
</evidence>
<feature type="compositionally biased region" description="Basic and acidic residues" evidence="1">
    <location>
        <begin position="291"/>
        <end position="309"/>
    </location>
</feature>
<dbReference type="Pfam" id="PF08588">
    <property type="entry name" value="Duc1"/>
    <property type="match status" value="1"/>
</dbReference>
<proteinExistence type="predicted"/>
<dbReference type="PANTHER" id="PTHR34826">
    <property type="entry name" value="UPF0590 PROTEIN C409.17C"/>
    <property type="match status" value="1"/>
</dbReference>
<feature type="region of interest" description="Disordered" evidence="1">
    <location>
        <begin position="147"/>
        <end position="184"/>
    </location>
</feature>
<protein>
    <submittedName>
        <fullName evidence="3">DUF1769-domain-containing protein</fullName>
    </submittedName>
</protein>
<accession>A0A9P4MKL4</accession>
<evidence type="ECO:0000313" key="3">
    <source>
        <dbReference type="EMBL" id="KAF2153269.1"/>
    </source>
</evidence>
<dbReference type="OrthoDB" id="2119945at2759"/>
<dbReference type="EMBL" id="ML996085">
    <property type="protein sequence ID" value="KAF2153269.1"/>
    <property type="molecule type" value="Genomic_DNA"/>
</dbReference>
<evidence type="ECO:0000256" key="1">
    <source>
        <dbReference type="SAM" id="MobiDB-lite"/>
    </source>
</evidence>
<feature type="region of interest" description="Disordered" evidence="1">
    <location>
        <begin position="291"/>
        <end position="315"/>
    </location>
</feature>
<keyword evidence="4" id="KW-1185">Reference proteome</keyword>
<dbReference type="AlphaFoldDB" id="A0A9P4MKL4"/>
<sequence length="315" mass="34971">MADKYILKVTAGPSYDDQTPINPNSETPFAIRHPKLSSSVTLRVQNYRGLPEGSPKTSPYFSHPSHKSDLYSLQFSVTPTEDLPAHDIVLGNDFDHPIRDKLPPGFDQAFKIVKWFIDPGLEGDVYSDNPGLFGPLLSSVNTFRVGGKDSDGPASTSSDSESDDEHEVKIVREGSSGSSGAAVRSDNKIPADAAARKKFFLQEAHLKAFTFEKGRTYDFDFFNPYLDFNDFALRLPGFSVIPGITIPVISYWDGQPLRSHAIRYVLKNRATGEPLFVVIFTLIPKDDLEKEQKQLEHEKDASAEGKATNDEEDLD</sequence>
<dbReference type="PANTHER" id="PTHR34826:SF2">
    <property type="entry name" value="UPF0590 PROTEIN C409.17C"/>
    <property type="match status" value="1"/>
</dbReference>
<gene>
    <name evidence="3" type="ORF">K461DRAFT_255433</name>
</gene>